<dbReference type="EMBL" id="VFOW01000001">
    <property type="protein sequence ID" value="TQL78538.1"/>
    <property type="molecule type" value="Genomic_DNA"/>
</dbReference>
<name>A0A543B135_9ACTN</name>
<comment type="caution">
    <text evidence="1">The sequence shown here is derived from an EMBL/GenBank/DDBJ whole genome shotgun (WGS) entry which is preliminary data.</text>
</comment>
<dbReference type="OrthoDB" id="3464514at2"/>
<sequence length="201" mass="22642">MFIQIVQAETSDADELKAAFDHWLEHLAPDAIGWLGTTAGVTADNKFIALVRFTSVEDARANSNRPEQHNWWMETSKLFSGDVVFHDCTKTLKFLDGGSDDAGFVQVMQGPVSDVAKLETAQEQATEVMTEFRPEIIGSNIAIHPDRQHYTEAIYFTSEAAAREGEKKEPPQELKDLFDEDEMTPESMTFFDLTDPWLHSL</sequence>
<dbReference type="AlphaFoldDB" id="A0A543B135"/>
<keyword evidence="2" id="KW-1185">Reference proteome</keyword>
<dbReference type="Proteomes" id="UP000317043">
    <property type="component" value="Unassembled WGS sequence"/>
</dbReference>
<protein>
    <recommendedName>
        <fullName evidence="3">Antibiotic biosynthesis monooxygenase</fullName>
    </recommendedName>
</protein>
<organism evidence="1 2">
    <name type="scientific">Stackebrandtia endophytica</name>
    <dbReference type="NCBI Taxonomy" id="1496996"/>
    <lineage>
        <taxon>Bacteria</taxon>
        <taxon>Bacillati</taxon>
        <taxon>Actinomycetota</taxon>
        <taxon>Actinomycetes</taxon>
        <taxon>Glycomycetales</taxon>
        <taxon>Glycomycetaceae</taxon>
        <taxon>Stackebrandtia</taxon>
    </lineage>
</organism>
<evidence type="ECO:0008006" key="3">
    <source>
        <dbReference type="Google" id="ProtNLM"/>
    </source>
</evidence>
<gene>
    <name evidence="1" type="ORF">FB566_4127</name>
</gene>
<reference evidence="1 2" key="1">
    <citation type="submission" date="2019-06" db="EMBL/GenBank/DDBJ databases">
        <title>Sequencing the genomes of 1000 actinobacteria strains.</title>
        <authorList>
            <person name="Klenk H.-P."/>
        </authorList>
    </citation>
    <scope>NUCLEOTIDE SEQUENCE [LARGE SCALE GENOMIC DNA]</scope>
    <source>
        <strain evidence="1 2">DSM 45928</strain>
    </source>
</reference>
<evidence type="ECO:0000313" key="2">
    <source>
        <dbReference type="Proteomes" id="UP000317043"/>
    </source>
</evidence>
<dbReference type="InParanoid" id="A0A543B135"/>
<proteinExistence type="predicted"/>
<accession>A0A543B135</accession>
<evidence type="ECO:0000313" key="1">
    <source>
        <dbReference type="EMBL" id="TQL78538.1"/>
    </source>
</evidence>
<dbReference type="RefSeq" id="WP_142043123.1">
    <property type="nucleotide sequence ID" value="NZ_JBHTGS010000003.1"/>
</dbReference>